<evidence type="ECO:0000256" key="1">
    <source>
        <dbReference type="SAM" id="MobiDB-lite"/>
    </source>
</evidence>
<evidence type="ECO:0000313" key="2">
    <source>
        <dbReference type="EMBL" id="OBZ89927.1"/>
    </source>
</evidence>
<name>A0A1C7NLF8_9FUNG</name>
<dbReference type="Proteomes" id="UP000093000">
    <property type="component" value="Unassembled WGS sequence"/>
</dbReference>
<dbReference type="AlphaFoldDB" id="A0A1C7NLF8"/>
<accession>A0A1C7NLF8</accession>
<gene>
    <name evidence="2" type="ORF">A0J61_02029</name>
</gene>
<sequence length="191" mass="22193">MSTNQGSARDYIRSYVKEASLEDDYLKSEQPQYDPSKPIPSAPSVVDEKAAPATTSTANQQQETTFNIHLPTQNPIPSNENEQERIQERPAIQLTADDFKEQRKDVHDTALTVCVDLHEQLLNCFQHGSWWDKAKMCEEQKQKFWHCYNNQKRFLKDVNYKSPLNTTEEDERILMAAYKLRNKLDQEQAAK</sequence>
<feature type="compositionally biased region" description="Polar residues" evidence="1">
    <location>
        <begin position="53"/>
        <end position="62"/>
    </location>
</feature>
<reference evidence="2 3" key="1">
    <citation type="submission" date="2016-03" db="EMBL/GenBank/DDBJ databases">
        <title>Choanephora cucurbitarum.</title>
        <authorList>
            <person name="Min B."/>
            <person name="Park H."/>
            <person name="Park J.-H."/>
            <person name="Shin H.-D."/>
            <person name="Choi I.-G."/>
        </authorList>
    </citation>
    <scope>NUCLEOTIDE SEQUENCE [LARGE SCALE GENOMIC DNA]</scope>
    <source>
        <strain evidence="2 3">KUS-F28377</strain>
    </source>
</reference>
<dbReference type="EMBL" id="LUGH01000072">
    <property type="protein sequence ID" value="OBZ89927.1"/>
    <property type="molecule type" value="Genomic_DNA"/>
</dbReference>
<organism evidence="2 3">
    <name type="scientific">Choanephora cucurbitarum</name>
    <dbReference type="NCBI Taxonomy" id="101091"/>
    <lineage>
        <taxon>Eukaryota</taxon>
        <taxon>Fungi</taxon>
        <taxon>Fungi incertae sedis</taxon>
        <taxon>Mucoromycota</taxon>
        <taxon>Mucoromycotina</taxon>
        <taxon>Mucoromycetes</taxon>
        <taxon>Mucorales</taxon>
        <taxon>Mucorineae</taxon>
        <taxon>Choanephoraceae</taxon>
        <taxon>Choanephoroideae</taxon>
        <taxon>Choanephora</taxon>
    </lineage>
</organism>
<evidence type="ECO:0000313" key="3">
    <source>
        <dbReference type="Proteomes" id="UP000093000"/>
    </source>
</evidence>
<feature type="region of interest" description="Disordered" evidence="1">
    <location>
        <begin position="23"/>
        <end position="62"/>
    </location>
</feature>
<protein>
    <recommendedName>
        <fullName evidence="4">COX assembly mitochondrial protein</fullName>
    </recommendedName>
</protein>
<dbReference type="InParanoid" id="A0A1C7NLF8"/>
<dbReference type="OrthoDB" id="2103031at2759"/>
<comment type="caution">
    <text evidence="2">The sequence shown here is derived from an EMBL/GenBank/DDBJ whole genome shotgun (WGS) entry which is preliminary data.</text>
</comment>
<evidence type="ECO:0008006" key="4">
    <source>
        <dbReference type="Google" id="ProtNLM"/>
    </source>
</evidence>
<proteinExistence type="predicted"/>
<keyword evidence="3" id="KW-1185">Reference proteome</keyword>